<reference evidence="3" key="1">
    <citation type="submission" date="2021-02" db="EMBL/GenBank/DDBJ databases">
        <authorList>
            <person name="Nowell W R."/>
        </authorList>
    </citation>
    <scope>NUCLEOTIDE SEQUENCE</scope>
</reference>
<feature type="chain" id="PRO_5036229370" description="Secreted protein" evidence="1">
    <location>
        <begin position="31"/>
        <end position="475"/>
    </location>
</feature>
<protein>
    <recommendedName>
        <fullName evidence="5">Secreted protein</fullName>
    </recommendedName>
</protein>
<evidence type="ECO:0000313" key="3">
    <source>
        <dbReference type="EMBL" id="CAF1568290.1"/>
    </source>
</evidence>
<comment type="caution">
    <text evidence="3">The sequence shown here is derived from an EMBL/GenBank/DDBJ whole genome shotgun (WGS) entry which is preliminary data.</text>
</comment>
<evidence type="ECO:0000313" key="2">
    <source>
        <dbReference type="EMBL" id="CAF1289658.1"/>
    </source>
</evidence>
<dbReference type="EMBL" id="CAJNOM010000824">
    <property type="protein sequence ID" value="CAF1568290.1"/>
    <property type="molecule type" value="Genomic_DNA"/>
</dbReference>
<organism evidence="3 4">
    <name type="scientific">Adineta steineri</name>
    <dbReference type="NCBI Taxonomy" id="433720"/>
    <lineage>
        <taxon>Eukaryota</taxon>
        <taxon>Metazoa</taxon>
        <taxon>Spiralia</taxon>
        <taxon>Gnathifera</taxon>
        <taxon>Rotifera</taxon>
        <taxon>Eurotatoria</taxon>
        <taxon>Bdelloidea</taxon>
        <taxon>Adinetida</taxon>
        <taxon>Adinetidae</taxon>
        <taxon>Adineta</taxon>
    </lineage>
</organism>
<proteinExistence type="predicted"/>
<dbReference type="EMBL" id="CAJNOI010000480">
    <property type="protein sequence ID" value="CAF1289658.1"/>
    <property type="molecule type" value="Genomic_DNA"/>
</dbReference>
<sequence length="475" mass="52778">MWKMKQQSKMLSRIMLTVVIFASWFLAAKATPTERGTAPNLNDFQLRPATNQAELLDRVIKLDTKLPKLGVKNILEQANRHGEPSTSLETCNSDATARRTLSSASYCFNASDSGKIGGEVEWMPQGVTTVGDAKTDQYWNTKQPILISWYDKKPKTPTNTDADKIKGARVTFFDPETAKYQHVLLVYPFINSFGNVSYMSLRTTQKEGYDSLHAGGIAWYGNYLYVADTARGFRVFDMRYIFDLKEAKNGDITDKNQIGYHNGKYYGHGYRYVMPEIAAWSSVVNRDSTKTCTLNAGSPTFSFTGVDRSGFPHLTTGEFCADKIAAGDINKSGRVARWPLDGNTGQPKLINGLWKADAAYRLPISNIQGGVSYNNTWYLSRSQGASNGFLYVTKPITSTTGILEIDTAHYAAVGPEDLSHWPKADGSPGGLWTVSEHPGKRLLSTIEQERLSPLALINIEKDHQIDIDTIVTDFI</sequence>
<evidence type="ECO:0000313" key="4">
    <source>
        <dbReference type="Proteomes" id="UP000663832"/>
    </source>
</evidence>
<feature type="signal peptide" evidence="1">
    <location>
        <begin position="1"/>
        <end position="30"/>
    </location>
</feature>
<dbReference type="Proteomes" id="UP000663877">
    <property type="component" value="Unassembled WGS sequence"/>
</dbReference>
<gene>
    <name evidence="2" type="ORF">BJG266_LOCUS31673</name>
    <name evidence="3" type="ORF">QVE165_LOCUS48549</name>
</gene>
<dbReference type="AlphaFoldDB" id="A0A815YAU1"/>
<accession>A0A815YAU1</accession>
<keyword evidence="4" id="KW-1185">Reference proteome</keyword>
<evidence type="ECO:0000256" key="1">
    <source>
        <dbReference type="SAM" id="SignalP"/>
    </source>
</evidence>
<evidence type="ECO:0008006" key="5">
    <source>
        <dbReference type="Google" id="ProtNLM"/>
    </source>
</evidence>
<name>A0A815YAU1_9BILA</name>
<keyword evidence="1" id="KW-0732">Signal</keyword>
<dbReference type="Proteomes" id="UP000663832">
    <property type="component" value="Unassembled WGS sequence"/>
</dbReference>
<dbReference type="OrthoDB" id="9983241at2759"/>